<dbReference type="RefSeq" id="WP_252082256.1">
    <property type="nucleotide sequence ID" value="NZ_CP092418.1"/>
</dbReference>
<name>A0ABY4V799_9GAMM</name>
<gene>
    <name evidence="1" type="ORF">MJO52_13745</name>
</gene>
<dbReference type="Proteomes" id="UP001055658">
    <property type="component" value="Chromosome"/>
</dbReference>
<keyword evidence="2" id="KW-1185">Reference proteome</keyword>
<evidence type="ECO:0000313" key="2">
    <source>
        <dbReference type="Proteomes" id="UP001055658"/>
    </source>
</evidence>
<sequence>MHFKPIVLCALVEGSQASFNKAALEQVIRRAYRGHLDQSVTPRLVWMEVPPDQAFMNGEKSSVATLMAPVPDGTSNKLRHPFLYELLEQWCVTTGINKNEVVITAPDQSLSRKFLSANRKRMSPLRQIAYIAKTLVRLVRSKSTTGHFNTHINL</sequence>
<protein>
    <submittedName>
        <fullName evidence="1">Uncharacterized protein</fullName>
    </submittedName>
</protein>
<evidence type="ECO:0000313" key="1">
    <source>
        <dbReference type="EMBL" id="USD20140.1"/>
    </source>
</evidence>
<accession>A0ABY4V799</accession>
<dbReference type="EMBL" id="CP092418">
    <property type="protein sequence ID" value="USD20140.1"/>
    <property type="molecule type" value="Genomic_DNA"/>
</dbReference>
<organism evidence="1 2">
    <name type="scientific">Microbulbifer variabilis</name>
    <dbReference type="NCBI Taxonomy" id="266805"/>
    <lineage>
        <taxon>Bacteria</taxon>
        <taxon>Pseudomonadati</taxon>
        <taxon>Pseudomonadota</taxon>
        <taxon>Gammaproteobacteria</taxon>
        <taxon>Cellvibrionales</taxon>
        <taxon>Microbulbiferaceae</taxon>
        <taxon>Microbulbifer</taxon>
    </lineage>
</organism>
<reference evidence="1" key="1">
    <citation type="submission" date="2022-02" db="EMBL/GenBank/DDBJ databases">
        <title>Coral-associated bacteria.</title>
        <authorList>
            <person name="Tang K."/>
            <person name="Wang X."/>
        </authorList>
    </citation>
    <scope>NUCLEOTIDE SEQUENCE</scope>
    <source>
        <strain evidence="1">SCSIO 43006</strain>
    </source>
</reference>
<proteinExistence type="predicted"/>